<evidence type="ECO:0000256" key="3">
    <source>
        <dbReference type="SAM" id="Phobius"/>
    </source>
</evidence>
<feature type="transmembrane region" description="Helical" evidence="3">
    <location>
        <begin position="130"/>
        <end position="151"/>
    </location>
</feature>
<dbReference type="PANTHER" id="PTHR37232:SF2">
    <property type="entry name" value="FAS1 DOMAIN-CONTAINING PROTEIN"/>
    <property type="match status" value="1"/>
</dbReference>
<keyword evidence="3" id="KW-1133">Transmembrane helix</keyword>
<dbReference type="Proteomes" id="UP000233551">
    <property type="component" value="Unassembled WGS sequence"/>
</dbReference>
<dbReference type="PANTHER" id="PTHR37232">
    <property type="entry name" value="FASCICLIN DOMAIN PROTEIN"/>
    <property type="match status" value="1"/>
</dbReference>
<dbReference type="Gene3D" id="2.30.180.10">
    <property type="entry name" value="FAS1 domain"/>
    <property type="match status" value="1"/>
</dbReference>
<keyword evidence="3" id="KW-0812">Transmembrane</keyword>
<feature type="domain" description="FAS1" evidence="4">
    <location>
        <begin position="170"/>
        <end position="305"/>
    </location>
</feature>
<proteinExistence type="inferred from homology"/>
<dbReference type="STRING" id="22663.A0A2I0I6H8"/>
<dbReference type="InterPro" id="IPR000782">
    <property type="entry name" value="FAS1_domain"/>
</dbReference>
<reference evidence="5 6" key="1">
    <citation type="submission" date="2017-11" db="EMBL/GenBank/DDBJ databases">
        <title>De-novo sequencing of pomegranate (Punica granatum L.) genome.</title>
        <authorList>
            <person name="Akparov Z."/>
            <person name="Amiraslanov A."/>
            <person name="Hajiyeva S."/>
            <person name="Abbasov M."/>
            <person name="Kaur K."/>
            <person name="Hamwieh A."/>
            <person name="Solovyev V."/>
            <person name="Salamov A."/>
            <person name="Braich B."/>
            <person name="Kosarev P."/>
            <person name="Mahmoud A."/>
            <person name="Hajiyev E."/>
            <person name="Babayeva S."/>
            <person name="Izzatullayeva V."/>
            <person name="Mammadov A."/>
            <person name="Mammadov A."/>
            <person name="Sharifova S."/>
            <person name="Ojaghi J."/>
            <person name="Eynullazada K."/>
            <person name="Bayramov B."/>
            <person name="Abdulazimova A."/>
            <person name="Shahmuradov I."/>
        </authorList>
    </citation>
    <scope>NUCLEOTIDE SEQUENCE [LARGE SCALE GENOMIC DNA]</scope>
    <source>
        <strain evidence="6">cv. AG2017</strain>
        <tissue evidence="5">Leaf</tissue>
    </source>
</reference>
<dbReference type="PROSITE" id="PS50213">
    <property type="entry name" value="FAS1"/>
    <property type="match status" value="1"/>
</dbReference>
<dbReference type="AlphaFoldDB" id="A0A2I0I6H8"/>
<evidence type="ECO:0000313" key="5">
    <source>
        <dbReference type="EMBL" id="PKI39595.1"/>
    </source>
</evidence>
<evidence type="ECO:0000256" key="1">
    <source>
        <dbReference type="ARBA" id="ARBA00007843"/>
    </source>
</evidence>
<protein>
    <recommendedName>
        <fullName evidence="4">FAS1 domain-containing protein</fullName>
    </recommendedName>
</protein>
<evidence type="ECO:0000259" key="4">
    <source>
        <dbReference type="PROSITE" id="PS50213"/>
    </source>
</evidence>
<dbReference type="EMBL" id="PGOL01003807">
    <property type="protein sequence ID" value="PKI39595.1"/>
    <property type="molecule type" value="Genomic_DNA"/>
</dbReference>
<accession>A0A2I0I6H8</accession>
<evidence type="ECO:0000256" key="2">
    <source>
        <dbReference type="ARBA" id="ARBA00022974"/>
    </source>
</evidence>
<keyword evidence="2" id="KW-0325">Glycoprotein</keyword>
<comment type="caution">
    <text evidence="5">The sequence shown here is derived from an EMBL/GenBank/DDBJ whole genome shotgun (WGS) entry which is preliminary data.</text>
</comment>
<comment type="similarity">
    <text evidence="1">Belongs to the fasciclin-like AGP family.</text>
</comment>
<dbReference type="InterPro" id="IPR036378">
    <property type="entry name" value="FAS1_dom_sf"/>
</dbReference>
<evidence type="ECO:0000313" key="6">
    <source>
        <dbReference type="Proteomes" id="UP000233551"/>
    </source>
</evidence>
<organism evidence="5 6">
    <name type="scientific">Punica granatum</name>
    <name type="common">Pomegranate</name>
    <dbReference type="NCBI Taxonomy" id="22663"/>
    <lineage>
        <taxon>Eukaryota</taxon>
        <taxon>Viridiplantae</taxon>
        <taxon>Streptophyta</taxon>
        <taxon>Embryophyta</taxon>
        <taxon>Tracheophyta</taxon>
        <taxon>Spermatophyta</taxon>
        <taxon>Magnoliopsida</taxon>
        <taxon>eudicotyledons</taxon>
        <taxon>Gunneridae</taxon>
        <taxon>Pentapetalae</taxon>
        <taxon>rosids</taxon>
        <taxon>malvids</taxon>
        <taxon>Myrtales</taxon>
        <taxon>Lythraceae</taxon>
        <taxon>Punica</taxon>
    </lineage>
</organism>
<keyword evidence="6" id="KW-1185">Reference proteome</keyword>
<keyword evidence="3" id="KW-0472">Membrane</keyword>
<dbReference type="Pfam" id="PF02469">
    <property type="entry name" value="Fasciclin"/>
    <property type="match status" value="1"/>
</dbReference>
<sequence length="319" mass="35322">MTSEDEVWVPLNSGTICTPHSRSSFSRESELEVNLRTPTFLSAVLTPAIVLPANRFLRICSSVHRAGSSECSSSDRELRFNFSVSFFVYKFEAFHCSSSPRSSWTISRRSIGGGNLWERRMRRGGYLKNPIAFICAVVSACCLFVVFVSVLRLPEAPAGISSFEPHSATKIRKLSWRSDGPDLGVFGEMMIEMLPKDLAFTVFVPSKEAFVRDLRLSPINSSLYKQNTSDNYAIISRVLGFSAVPRDLSSSTLPIGQEVNYDSLSGFTLHASKDEVGRVVVNGVQSKRVDIKKGDIVVHVMDGVVMDADFEQSVQPDDD</sequence>
<dbReference type="SUPFAM" id="SSF82153">
    <property type="entry name" value="FAS1 domain"/>
    <property type="match status" value="1"/>
</dbReference>
<name>A0A2I0I6H8_PUNGR</name>
<gene>
    <name evidence="5" type="ORF">CRG98_040065</name>
</gene>
<keyword evidence="2" id="KW-0654">Proteoglycan</keyword>